<sequence length="56" mass="6168">MILSGSAFPFEKATIHQLMVIVRYEECPPDYKNAAMQLLIKKGAGTVGMDRTPALD</sequence>
<name>A0A9W5LK24_9BACI</name>
<accession>A0A9W5LK24</accession>
<evidence type="ECO:0000313" key="1">
    <source>
        <dbReference type="EMBL" id="ELS62213.1"/>
    </source>
</evidence>
<proteinExistence type="predicted"/>
<keyword evidence="2" id="KW-1185">Reference proteome</keyword>
<dbReference type="AlphaFoldDB" id="A0A9W5LK24"/>
<dbReference type="Proteomes" id="UP000011182">
    <property type="component" value="Unassembled WGS sequence"/>
</dbReference>
<dbReference type="EMBL" id="AMXN01000002">
    <property type="protein sequence ID" value="ELS62213.1"/>
    <property type="molecule type" value="Genomic_DNA"/>
</dbReference>
<reference evidence="1 2" key="1">
    <citation type="journal article" date="2014" name="Syst. Appl. Microbiol.">
        <title>Genomic insights into the taxonomic status of the three subspecies of Bacillus subtilis.</title>
        <authorList>
            <person name="Yi H."/>
            <person name="Chun J."/>
            <person name="Cha C.J."/>
        </authorList>
    </citation>
    <scope>NUCLEOTIDE SEQUENCE [LARGE SCALE GENOMIC DNA]</scope>
    <source>
        <strain evidence="1 2">KCTC 13429</strain>
    </source>
</reference>
<protein>
    <submittedName>
        <fullName evidence="1">Uncharacterized protein</fullName>
    </submittedName>
</protein>
<gene>
    <name evidence="1" type="ORF">BSI_12920</name>
</gene>
<organism evidence="1 2">
    <name type="scientific">Bacillus inaquosorum KCTC 13429</name>
    <dbReference type="NCBI Taxonomy" id="1236548"/>
    <lineage>
        <taxon>Bacteria</taxon>
        <taxon>Bacillati</taxon>
        <taxon>Bacillota</taxon>
        <taxon>Bacilli</taxon>
        <taxon>Bacillales</taxon>
        <taxon>Bacillaceae</taxon>
        <taxon>Bacillus</taxon>
    </lineage>
</organism>
<comment type="caution">
    <text evidence="1">The sequence shown here is derived from an EMBL/GenBank/DDBJ whole genome shotgun (WGS) entry which is preliminary data.</text>
</comment>
<evidence type="ECO:0000313" key="2">
    <source>
        <dbReference type="Proteomes" id="UP000011182"/>
    </source>
</evidence>